<protein>
    <submittedName>
        <fullName evidence="2">Uncharacterized protein</fullName>
    </submittedName>
</protein>
<feature type="region of interest" description="Disordered" evidence="1">
    <location>
        <begin position="133"/>
        <end position="157"/>
    </location>
</feature>
<keyword evidence="3" id="KW-1185">Reference proteome</keyword>
<gene>
    <name evidence="2" type="ORF">CMEL01_12563</name>
</gene>
<proteinExistence type="predicted"/>
<dbReference type="Proteomes" id="UP001239795">
    <property type="component" value="Unassembled WGS sequence"/>
</dbReference>
<accession>A0AAI9XYX4</accession>
<evidence type="ECO:0000256" key="1">
    <source>
        <dbReference type="SAM" id="MobiDB-lite"/>
    </source>
</evidence>
<sequence length="212" mass="23124">MTCGWTCGLRYCKLHQPHITNHTSTTTTHPPLLTTNSRRFLAAMQHQPTHTSSLPPSPPSQAPYRHLTHTSELFSCSATSNVSIPCPSPCPPAFPMLHRMTAHIHCPGLVSPPALQPCLVAIRFLSDSVTESQLTAKSRNPPQSICVTQRRPRQQTPITSPKGQTLCVCVCVCVCQLLTAAHCHQSPVTTPHPTFPALLYNLLPAVINLAHL</sequence>
<name>A0AAI9XYX4_9PEZI</name>
<evidence type="ECO:0000313" key="2">
    <source>
        <dbReference type="EMBL" id="KAK1465208.1"/>
    </source>
</evidence>
<dbReference type="AlphaFoldDB" id="A0AAI9XYX4"/>
<comment type="caution">
    <text evidence="2">The sequence shown here is derived from an EMBL/GenBank/DDBJ whole genome shotgun (WGS) entry which is preliminary data.</text>
</comment>
<reference evidence="2 3" key="1">
    <citation type="submission" date="2016-10" db="EMBL/GenBank/DDBJ databases">
        <title>The genome sequence of Colletotrichum fioriniae PJ7.</title>
        <authorList>
            <person name="Baroncelli R."/>
        </authorList>
    </citation>
    <scope>NUCLEOTIDE SEQUENCE [LARGE SCALE GENOMIC DNA]</scope>
    <source>
        <strain evidence="2">Col 31</strain>
    </source>
</reference>
<evidence type="ECO:0000313" key="3">
    <source>
        <dbReference type="Proteomes" id="UP001239795"/>
    </source>
</evidence>
<dbReference type="EMBL" id="MLGG01000005">
    <property type="protein sequence ID" value="KAK1465208.1"/>
    <property type="molecule type" value="Genomic_DNA"/>
</dbReference>
<feature type="compositionally biased region" description="Polar residues" evidence="1">
    <location>
        <begin position="133"/>
        <end position="147"/>
    </location>
</feature>
<organism evidence="2 3">
    <name type="scientific">Colletotrichum melonis</name>
    <dbReference type="NCBI Taxonomy" id="1209925"/>
    <lineage>
        <taxon>Eukaryota</taxon>
        <taxon>Fungi</taxon>
        <taxon>Dikarya</taxon>
        <taxon>Ascomycota</taxon>
        <taxon>Pezizomycotina</taxon>
        <taxon>Sordariomycetes</taxon>
        <taxon>Hypocreomycetidae</taxon>
        <taxon>Glomerellales</taxon>
        <taxon>Glomerellaceae</taxon>
        <taxon>Colletotrichum</taxon>
        <taxon>Colletotrichum acutatum species complex</taxon>
    </lineage>
</organism>